<proteinExistence type="predicted"/>
<evidence type="ECO:0000313" key="2">
    <source>
        <dbReference type="EMBL" id="MEE2054773.1"/>
    </source>
</evidence>
<reference evidence="2 3" key="1">
    <citation type="submission" date="2023-07" db="EMBL/GenBank/DDBJ databases">
        <authorList>
            <person name="Girao M."/>
            <person name="Carvalho M.F."/>
        </authorList>
    </citation>
    <scope>NUCLEOTIDE SEQUENCE [LARGE SCALE GENOMIC DNA]</scope>
    <source>
        <strain evidence="2 3">66/93</strain>
    </source>
</reference>
<dbReference type="Proteomes" id="UP001348641">
    <property type="component" value="Unassembled WGS sequence"/>
</dbReference>
<name>A0ABU7KZN7_9ACTN</name>
<evidence type="ECO:0000313" key="3">
    <source>
        <dbReference type="Proteomes" id="UP001348641"/>
    </source>
</evidence>
<gene>
    <name evidence="2" type="ORF">Q8A49_30180</name>
</gene>
<comment type="caution">
    <text evidence="2">The sequence shown here is derived from an EMBL/GenBank/DDBJ whole genome shotgun (WGS) entry which is preliminary data.</text>
</comment>
<accession>A0ABU7KZN7</accession>
<sequence>MATNTKTRPADAPTYDQLEQENTDLNRRVSDLERRLTSLAVDQGRKERSIWETARRHAAQQVRNSFDAHWALALAEARNPLTGLIHRVRNLDARPKKAQLEGLLAAAEDAANALERGQAHTPRPTAQEALPAEPADGDIALPGGCTQPTLPGF</sequence>
<protein>
    <submittedName>
        <fullName evidence="2">Uncharacterized protein</fullName>
    </submittedName>
</protein>
<dbReference type="EMBL" id="JAUUCC010000128">
    <property type="protein sequence ID" value="MEE2054773.1"/>
    <property type="molecule type" value="Genomic_DNA"/>
</dbReference>
<feature type="region of interest" description="Disordered" evidence="1">
    <location>
        <begin position="115"/>
        <end position="153"/>
    </location>
</feature>
<dbReference type="RefSeq" id="WP_330161592.1">
    <property type="nucleotide sequence ID" value="NZ_JAUUCC010000128.1"/>
</dbReference>
<feature type="region of interest" description="Disordered" evidence="1">
    <location>
        <begin position="1"/>
        <end position="23"/>
    </location>
</feature>
<organism evidence="2 3">
    <name type="scientific">Nocardiopsis tropica</name>
    <dbReference type="NCBI Taxonomy" id="109330"/>
    <lineage>
        <taxon>Bacteria</taxon>
        <taxon>Bacillati</taxon>
        <taxon>Actinomycetota</taxon>
        <taxon>Actinomycetes</taxon>
        <taxon>Streptosporangiales</taxon>
        <taxon>Nocardiopsidaceae</taxon>
        <taxon>Nocardiopsis</taxon>
    </lineage>
</organism>
<evidence type="ECO:0000256" key="1">
    <source>
        <dbReference type="SAM" id="MobiDB-lite"/>
    </source>
</evidence>